<gene>
    <name evidence="10" type="ORF">ACFP57_02230</name>
</gene>
<feature type="transmembrane region" description="Helical" evidence="8">
    <location>
        <begin position="141"/>
        <end position="166"/>
    </location>
</feature>
<evidence type="ECO:0000256" key="6">
    <source>
        <dbReference type="ARBA" id="ARBA00022989"/>
    </source>
</evidence>
<dbReference type="PANTHER" id="PTHR43848">
    <property type="entry name" value="PUTRESCINE TRANSPORT SYSTEM PERMEASE PROTEIN POTI"/>
    <property type="match status" value="1"/>
</dbReference>
<evidence type="ECO:0000256" key="1">
    <source>
        <dbReference type="ARBA" id="ARBA00004651"/>
    </source>
</evidence>
<proteinExistence type="inferred from homology"/>
<keyword evidence="6 8" id="KW-1133">Transmembrane helix</keyword>
<evidence type="ECO:0000256" key="3">
    <source>
        <dbReference type="ARBA" id="ARBA00022448"/>
    </source>
</evidence>
<dbReference type="Gene3D" id="1.10.3720.10">
    <property type="entry name" value="MetI-like"/>
    <property type="match status" value="1"/>
</dbReference>
<keyword evidence="3 8" id="KW-0813">Transport</keyword>
<evidence type="ECO:0000313" key="11">
    <source>
        <dbReference type="Proteomes" id="UP001596266"/>
    </source>
</evidence>
<evidence type="ECO:0000256" key="7">
    <source>
        <dbReference type="ARBA" id="ARBA00023136"/>
    </source>
</evidence>
<dbReference type="RefSeq" id="WP_343884516.1">
    <property type="nucleotide sequence ID" value="NZ_BAAAKI010000002.1"/>
</dbReference>
<reference evidence="11" key="1">
    <citation type="journal article" date="2019" name="Int. J. Syst. Evol. Microbiol.">
        <title>The Global Catalogue of Microorganisms (GCM) 10K type strain sequencing project: providing services to taxonomists for standard genome sequencing and annotation.</title>
        <authorList>
            <consortium name="The Broad Institute Genomics Platform"/>
            <consortium name="The Broad Institute Genome Sequencing Center for Infectious Disease"/>
            <person name="Wu L."/>
            <person name="Ma J."/>
        </authorList>
    </citation>
    <scope>NUCLEOTIDE SEQUENCE [LARGE SCALE GENOMIC DNA]</scope>
    <source>
        <strain evidence="11">CGMCC 1.15277</strain>
    </source>
</reference>
<feature type="transmembrane region" description="Helical" evidence="8">
    <location>
        <begin position="75"/>
        <end position="97"/>
    </location>
</feature>
<protein>
    <submittedName>
        <fullName evidence="10">ABC transporter permease</fullName>
    </submittedName>
</protein>
<keyword evidence="11" id="KW-1185">Reference proteome</keyword>
<name>A0ABW1X1T2_9ACTN</name>
<dbReference type="InterPro" id="IPR000515">
    <property type="entry name" value="MetI-like"/>
</dbReference>
<comment type="caution">
    <text evidence="10">The sequence shown here is derived from an EMBL/GenBank/DDBJ whole genome shotgun (WGS) entry which is preliminary data.</text>
</comment>
<feature type="domain" description="ABC transmembrane type-1" evidence="9">
    <location>
        <begin position="71"/>
        <end position="265"/>
    </location>
</feature>
<dbReference type="Pfam" id="PF00528">
    <property type="entry name" value="BPD_transp_1"/>
    <property type="match status" value="1"/>
</dbReference>
<accession>A0ABW1X1T2</accession>
<evidence type="ECO:0000313" key="10">
    <source>
        <dbReference type="EMBL" id="MFC6395816.1"/>
    </source>
</evidence>
<organism evidence="10 11">
    <name type="scientific">Luteococcus sanguinis</name>
    <dbReference type="NCBI Taxonomy" id="174038"/>
    <lineage>
        <taxon>Bacteria</taxon>
        <taxon>Bacillati</taxon>
        <taxon>Actinomycetota</taxon>
        <taxon>Actinomycetes</taxon>
        <taxon>Propionibacteriales</taxon>
        <taxon>Propionibacteriaceae</taxon>
        <taxon>Luteococcus</taxon>
    </lineage>
</organism>
<dbReference type="SUPFAM" id="SSF161098">
    <property type="entry name" value="MetI-like"/>
    <property type="match status" value="1"/>
</dbReference>
<dbReference type="InterPro" id="IPR051789">
    <property type="entry name" value="Bact_Polyamine_Transport"/>
</dbReference>
<comment type="similarity">
    <text evidence="2">Belongs to the binding-protein-dependent transport system permease family. CysTW subfamily.</text>
</comment>
<feature type="transmembrane region" description="Helical" evidence="8">
    <location>
        <begin position="187"/>
        <end position="210"/>
    </location>
</feature>
<keyword evidence="4" id="KW-1003">Cell membrane</keyword>
<evidence type="ECO:0000256" key="5">
    <source>
        <dbReference type="ARBA" id="ARBA00022692"/>
    </source>
</evidence>
<dbReference type="Proteomes" id="UP001596266">
    <property type="component" value="Unassembled WGS sequence"/>
</dbReference>
<feature type="transmembrane region" description="Helical" evidence="8">
    <location>
        <begin position="15"/>
        <end position="36"/>
    </location>
</feature>
<evidence type="ECO:0000256" key="8">
    <source>
        <dbReference type="RuleBase" id="RU363032"/>
    </source>
</evidence>
<feature type="transmembrane region" description="Helical" evidence="8">
    <location>
        <begin position="109"/>
        <end position="135"/>
    </location>
</feature>
<dbReference type="CDD" id="cd06261">
    <property type="entry name" value="TM_PBP2"/>
    <property type="match status" value="1"/>
</dbReference>
<keyword evidence="5 8" id="KW-0812">Transmembrane</keyword>
<evidence type="ECO:0000256" key="2">
    <source>
        <dbReference type="ARBA" id="ARBA00007069"/>
    </source>
</evidence>
<sequence>MSSALTVRRLLAEHAVQIVAGLVLGYLFLPVLYTFAFSFNSYTKSNIAWSGNPTLEHWRNPCGAPGVCSSLQTSLAVGLTSTMLAVVLGTAMALVLARGRFRGRGLVDLLVLLPMATPEVVLGASLLTIFVQGFYRLGLHLGFWTIVFSHTMFCLSFVVVTVRARLQSLDPRLEEAAADLYAGPLDAFWRVTLPSILPGVAAAALLSFALSFDDVIITTFVSGEVSTFPTFVYTAYLRGIPAEANVIGSAMLLAAIACVAAGMLLGRHRVR</sequence>
<keyword evidence="7 8" id="KW-0472">Membrane</keyword>
<dbReference type="InterPro" id="IPR035906">
    <property type="entry name" value="MetI-like_sf"/>
</dbReference>
<dbReference type="PANTHER" id="PTHR43848:SF2">
    <property type="entry name" value="PUTRESCINE TRANSPORT SYSTEM PERMEASE PROTEIN POTI"/>
    <property type="match status" value="1"/>
</dbReference>
<evidence type="ECO:0000256" key="4">
    <source>
        <dbReference type="ARBA" id="ARBA00022475"/>
    </source>
</evidence>
<comment type="subcellular location">
    <subcellularLocation>
        <location evidence="1 8">Cell membrane</location>
        <topology evidence="1 8">Multi-pass membrane protein</topology>
    </subcellularLocation>
</comment>
<evidence type="ECO:0000259" key="9">
    <source>
        <dbReference type="PROSITE" id="PS50928"/>
    </source>
</evidence>
<dbReference type="EMBL" id="JBHSUA010000007">
    <property type="protein sequence ID" value="MFC6395816.1"/>
    <property type="molecule type" value="Genomic_DNA"/>
</dbReference>
<dbReference type="PROSITE" id="PS50928">
    <property type="entry name" value="ABC_TM1"/>
    <property type="match status" value="1"/>
</dbReference>
<feature type="transmembrane region" description="Helical" evidence="8">
    <location>
        <begin position="246"/>
        <end position="266"/>
    </location>
</feature>